<protein>
    <submittedName>
        <fullName evidence="1">Uncharacterized protein</fullName>
    </submittedName>
</protein>
<dbReference type="Proteomes" id="UP001314170">
    <property type="component" value="Unassembled WGS sequence"/>
</dbReference>
<name>A0AAV1R0E7_9ROSI</name>
<reference evidence="1 2" key="1">
    <citation type="submission" date="2024-01" db="EMBL/GenBank/DDBJ databases">
        <authorList>
            <person name="Waweru B."/>
        </authorList>
    </citation>
    <scope>NUCLEOTIDE SEQUENCE [LARGE SCALE GENOMIC DNA]</scope>
</reference>
<evidence type="ECO:0000313" key="1">
    <source>
        <dbReference type="EMBL" id="CAK7326324.1"/>
    </source>
</evidence>
<dbReference type="AlphaFoldDB" id="A0AAV1R0E7"/>
<dbReference type="EMBL" id="CAWUPB010000851">
    <property type="protein sequence ID" value="CAK7326324.1"/>
    <property type="molecule type" value="Genomic_DNA"/>
</dbReference>
<gene>
    <name evidence="1" type="ORF">DCAF_LOCUS4024</name>
</gene>
<keyword evidence="2" id="KW-1185">Reference proteome</keyword>
<accession>A0AAV1R0E7</accession>
<proteinExistence type="predicted"/>
<organism evidence="1 2">
    <name type="scientific">Dovyalis caffra</name>
    <dbReference type="NCBI Taxonomy" id="77055"/>
    <lineage>
        <taxon>Eukaryota</taxon>
        <taxon>Viridiplantae</taxon>
        <taxon>Streptophyta</taxon>
        <taxon>Embryophyta</taxon>
        <taxon>Tracheophyta</taxon>
        <taxon>Spermatophyta</taxon>
        <taxon>Magnoliopsida</taxon>
        <taxon>eudicotyledons</taxon>
        <taxon>Gunneridae</taxon>
        <taxon>Pentapetalae</taxon>
        <taxon>rosids</taxon>
        <taxon>fabids</taxon>
        <taxon>Malpighiales</taxon>
        <taxon>Salicaceae</taxon>
        <taxon>Flacourtieae</taxon>
        <taxon>Dovyalis</taxon>
    </lineage>
</organism>
<sequence>MQASHAASIARTMPSMSCKKQQYVCSQMFHPMLNPLVPLKKGSLLFKSDGYSDHNLSRLVELTSGNTDEDFLNA</sequence>
<evidence type="ECO:0000313" key="2">
    <source>
        <dbReference type="Proteomes" id="UP001314170"/>
    </source>
</evidence>
<comment type="caution">
    <text evidence="1">The sequence shown here is derived from an EMBL/GenBank/DDBJ whole genome shotgun (WGS) entry which is preliminary data.</text>
</comment>